<comment type="similarity">
    <text evidence="2 14">Belongs to the peptidase M14 family.</text>
</comment>
<keyword evidence="6" id="KW-0732">Signal</keyword>
<keyword evidence="8" id="KW-0862">Zinc</keyword>
<dbReference type="PRINTS" id="PR00765">
    <property type="entry name" value="CRBOXYPTASEA"/>
</dbReference>
<dbReference type="PANTHER" id="PTHR11705:SF143">
    <property type="entry name" value="SLL0236 PROTEIN"/>
    <property type="match status" value="1"/>
</dbReference>
<evidence type="ECO:0000256" key="13">
    <source>
        <dbReference type="ARBA" id="ARBA00074273"/>
    </source>
</evidence>
<organism evidence="16 17">
    <name type="scientific">Solirubrobacter ginsenosidimutans</name>
    <dbReference type="NCBI Taxonomy" id="490573"/>
    <lineage>
        <taxon>Bacteria</taxon>
        <taxon>Bacillati</taxon>
        <taxon>Actinomycetota</taxon>
        <taxon>Thermoleophilia</taxon>
        <taxon>Solirubrobacterales</taxon>
        <taxon>Solirubrobacteraceae</taxon>
        <taxon>Solirubrobacter</taxon>
    </lineage>
</organism>
<dbReference type="InterPro" id="IPR033810">
    <property type="entry name" value="Carboxypeptidase_T"/>
</dbReference>
<dbReference type="SMART" id="SM00631">
    <property type="entry name" value="Zn_pept"/>
    <property type="match status" value="1"/>
</dbReference>
<dbReference type="InterPro" id="IPR057246">
    <property type="entry name" value="CARBOXYPEPT_ZN_1"/>
</dbReference>
<evidence type="ECO:0000256" key="6">
    <source>
        <dbReference type="ARBA" id="ARBA00022729"/>
    </source>
</evidence>
<dbReference type="AlphaFoldDB" id="A0A9X3MZC6"/>
<dbReference type="Proteomes" id="UP001149140">
    <property type="component" value="Unassembled WGS sequence"/>
</dbReference>
<dbReference type="Gene3D" id="3.40.630.10">
    <property type="entry name" value="Zn peptidases"/>
    <property type="match status" value="1"/>
</dbReference>
<dbReference type="PROSITE" id="PS00133">
    <property type="entry name" value="CARBOXYPEPT_ZN_2"/>
    <property type="match status" value="1"/>
</dbReference>
<evidence type="ECO:0000256" key="2">
    <source>
        <dbReference type="ARBA" id="ARBA00005988"/>
    </source>
</evidence>
<evidence type="ECO:0000256" key="7">
    <source>
        <dbReference type="ARBA" id="ARBA00022801"/>
    </source>
</evidence>
<comment type="function">
    <text evidence="11">Carboxypeptidase that possesses the specificities of both mammalian Cpase A and B. Thus shows broad substrate specificity, being able to cleave Cbz-Gly-Leu, Cbz-Gly-Val, Cbz-Gly-Phe, Cbz-Gly-Lys and Bz-Gly-Arg in vitro.</text>
</comment>
<sequence>MSAAPAAADFPAADSGYHNDAETRAQIDATIAAHPDLISRTTIGTSYEGRELWAIKISDNVAVDEGEPEVLFTAGQHAREHITVEMALYLIDELTGKYATDPRIKGIVDSREIWIIPDVNPDGSEYDIATGTYRSWRKNRQPNAGTDAVGTDLNRNYGFKWGCCGGSSGIASLETYRGPSAFSAPETQAVRDFVLSRVVDGVQQIRASIDWHSFSELILWPFGHTRADVTKGMTRDQHDTFEALGTSMARTNGYTAEQSSDLYITDGAIDDWLWGANGVFAFTFEMYPVDGRSPGFYPPDEVIHRETARNREAALMLLEDAACPYAAIGKLLQYCGNAPLTTIYAAARPPKRSPAIALTGATNFSLSFKYRGVKRDASLRVLVGGKTVARFSGRTNGPKGATASLSRFAGRHVRVEIAGHDATVTGLRVSRY</sequence>
<dbReference type="PROSITE" id="PS00132">
    <property type="entry name" value="CARBOXYPEPT_ZN_1"/>
    <property type="match status" value="1"/>
</dbReference>
<accession>A0A9X3MZC6</accession>
<dbReference type="CDD" id="cd03859">
    <property type="entry name" value="M14_CPT"/>
    <property type="match status" value="1"/>
</dbReference>
<gene>
    <name evidence="16" type="ORF">OM076_27040</name>
</gene>
<keyword evidence="3" id="KW-0121">Carboxypeptidase</keyword>
<dbReference type="EMBL" id="JAPDOD010000029">
    <property type="protein sequence ID" value="MDA0163957.1"/>
    <property type="molecule type" value="Genomic_DNA"/>
</dbReference>
<dbReference type="PANTHER" id="PTHR11705">
    <property type="entry name" value="PROTEASE FAMILY M14 CARBOXYPEPTIDASE A,B"/>
    <property type="match status" value="1"/>
</dbReference>
<proteinExistence type="inferred from homology"/>
<feature type="active site" description="Proton donor/acceptor" evidence="14">
    <location>
        <position position="285"/>
    </location>
</feature>
<dbReference type="GO" id="GO:0004181">
    <property type="term" value="F:metallocarboxypeptidase activity"/>
    <property type="evidence" value="ECO:0007669"/>
    <property type="project" value="InterPro"/>
</dbReference>
<comment type="caution">
    <text evidence="16">The sequence shown here is derived from an EMBL/GenBank/DDBJ whole genome shotgun (WGS) entry which is preliminary data.</text>
</comment>
<keyword evidence="7" id="KW-0378">Hydrolase</keyword>
<keyword evidence="4" id="KW-0645">Protease</keyword>
<evidence type="ECO:0000256" key="14">
    <source>
        <dbReference type="PROSITE-ProRule" id="PRU01379"/>
    </source>
</evidence>
<reference evidence="16" key="1">
    <citation type="submission" date="2022-10" db="EMBL/GenBank/DDBJ databases">
        <title>The WGS of Solirubrobacter ginsenosidimutans DSM 21036.</title>
        <authorList>
            <person name="Jiang Z."/>
        </authorList>
    </citation>
    <scope>NUCLEOTIDE SEQUENCE</scope>
    <source>
        <strain evidence="16">DSM 21036</strain>
    </source>
</reference>
<keyword evidence="17" id="KW-1185">Reference proteome</keyword>
<evidence type="ECO:0000313" key="16">
    <source>
        <dbReference type="EMBL" id="MDA0163957.1"/>
    </source>
</evidence>
<name>A0A9X3MZC6_9ACTN</name>
<evidence type="ECO:0000259" key="15">
    <source>
        <dbReference type="PROSITE" id="PS52035"/>
    </source>
</evidence>
<evidence type="ECO:0000256" key="12">
    <source>
        <dbReference type="ARBA" id="ARBA00066554"/>
    </source>
</evidence>
<evidence type="ECO:0000256" key="1">
    <source>
        <dbReference type="ARBA" id="ARBA00001947"/>
    </source>
</evidence>
<dbReference type="GO" id="GO:0008270">
    <property type="term" value="F:zinc ion binding"/>
    <property type="evidence" value="ECO:0007669"/>
    <property type="project" value="InterPro"/>
</dbReference>
<keyword evidence="9" id="KW-0482">Metalloprotease</keyword>
<keyword evidence="5" id="KW-0479">Metal-binding</keyword>
<evidence type="ECO:0000256" key="3">
    <source>
        <dbReference type="ARBA" id="ARBA00022645"/>
    </source>
</evidence>
<evidence type="ECO:0000256" key="11">
    <source>
        <dbReference type="ARBA" id="ARBA00055464"/>
    </source>
</evidence>
<dbReference type="PROSITE" id="PS52035">
    <property type="entry name" value="PEPTIDASE_M14"/>
    <property type="match status" value="1"/>
</dbReference>
<dbReference type="GO" id="GO:0005615">
    <property type="term" value="C:extracellular space"/>
    <property type="evidence" value="ECO:0007669"/>
    <property type="project" value="TreeGrafter"/>
</dbReference>
<evidence type="ECO:0000256" key="8">
    <source>
        <dbReference type="ARBA" id="ARBA00022833"/>
    </source>
</evidence>
<comment type="catalytic activity">
    <reaction evidence="10">
        <text>Releases a C-terminal residue, which may be hydrophobic or positively charged.</text>
        <dbReference type="EC" id="3.4.17.18"/>
    </reaction>
</comment>
<evidence type="ECO:0000256" key="10">
    <source>
        <dbReference type="ARBA" id="ARBA00050859"/>
    </source>
</evidence>
<comment type="cofactor">
    <cofactor evidence="1">
        <name>Zn(2+)</name>
        <dbReference type="ChEBI" id="CHEBI:29105"/>
    </cofactor>
</comment>
<evidence type="ECO:0000256" key="5">
    <source>
        <dbReference type="ARBA" id="ARBA00022723"/>
    </source>
</evidence>
<protein>
    <recommendedName>
        <fullName evidence="13">Zinc carboxypeptidase</fullName>
        <ecNumber evidence="12">3.4.17.18</ecNumber>
    </recommendedName>
</protein>
<dbReference type="GO" id="GO:0006508">
    <property type="term" value="P:proteolysis"/>
    <property type="evidence" value="ECO:0007669"/>
    <property type="project" value="UniProtKB-KW"/>
</dbReference>
<dbReference type="InterPro" id="IPR057247">
    <property type="entry name" value="CARBOXYPEPT_ZN_2"/>
</dbReference>
<evidence type="ECO:0000313" key="17">
    <source>
        <dbReference type="Proteomes" id="UP001149140"/>
    </source>
</evidence>
<dbReference type="FunFam" id="3.40.630.10:FF:000084">
    <property type="entry name" value="Carboxypeptidase B2"/>
    <property type="match status" value="1"/>
</dbReference>
<evidence type="ECO:0000256" key="4">
    <source>
        <dbReference type="ARBA" id="ARBA00022670"/>
    </source>
</evidence>
<feature type="domain" description="Peptidase M14" evidence="15">
    <location>
        <begin position="16"/>
        <end position="321"/>
    </location>
</feature>
<evidence type="ECO:0000256" key="9">
    <source>
        <dbReference type="ARBA" id="ARBA00023049"/>
    </source>
</evidence>
<dbReference type="InterPro" id="IPR000834">
    <property type="entry name" value="Peptidase_M14"/>
</dbReference>
<dbReference type="SUPFAM" id="SSF53187">
    <property type="entry name" value="Zn-dependent exopeptidases"/>
    <property type="match status" value="1"/>
</dbReference>
<dbReference type="Pfam" id="PF00246">
    <property type="entry name" value="Peptidase_M14"/>
    <property type="match status" value="1"/>
</dbReference>
<dbReference type="EC" id="3.4.17.18" evidence="12"/>